<dbReference type="KEGG" id="tet:TTHERM_01111030"/>
<dbReference type="AlphaFoldDB" id="Q24D51"/>
<protein>
    <submittedName>
        <fullName evidence="1">Uncharacterized protein</fullName>
    </submittedName>
</protein>
<dbReference type="InParanoid" id="Q24D51"/>
<name>Q24D51_TETTS</name>
<accession>Q24D51</accession>
<evidence type="ECO:0000313" key="2">
    <source>
        <dbReference type="Proteomes" id="UP000009168"/>
    </source>
</evidence>
<proteinExistence type="predicted"/>
<organism evidence="1 2">
    <name type="scientific">Tetrahymena thermophila (strain SB210)</name>
    <dbReference type="NCBI Taxonomy" id="312017"/>
    <lineage>
        <taxon>Eukaryota</taxon>
        <taxon>Sar</taxon>
        <taxon>Alveolata</taxon>
        <taxon>Ciliophora</taxon>
        <taxon>Intramacronucleata</taxon>
        <taxon>Oligohymenophorea</taxon>
        <taxon>Hymenostomatida</taxon>
        <taxon>Tetrahymenina</taxon>
        <taxon>Tetrahymenidae</taxon>
        <taxon>Tetrahymena</taxon>
    </lineage>
</organism>
<evidence type="ECO:0000313" key="1">
    <source>
        <dbReference type="EMBL" id="EAS05690.1"/>
    </source>
</evidence>
<gene>
    <name evidence="1" type="ORF">TTHERM_01111030</name>
</gene>
<reference evidence="2" key="1">
    <citation type="journal article" date="2006" name="PLoS Biol.">
        <title>Macronuclear genome sequence of the ciliate Tetrahymena thermophila, a model eukaryote.</title>
        <authorList>
            <person name="Eisen J.A."/>
            <person name="Coyne R.S."/>
            <person name="Wu M."/>
            <person name="Wu D."/>
            <person name="Thiagarajan M."/>
            <person name="Wortman J.R."/>
            <person name="Badger J.H."/>
            <person name="Ren Q."/>
            <person name="Amedeo P."/>
            <person name="Jones K.M."/>
            <person name="Tallon L.J."/>
            <person name="Delcher A.L."/>
            <person name="Salzberg S.L."/>
            <person name="Silva J.C."/>
            <person name="Haas B.J."/>
            <person name="Majoros W.H."/>
            <person name="Farzad M."/>
            <person name="Carlton J.M."/>
            <person name="Smith R.K. Jr."/>
            <person name="Garg J."/>
            <person name="Pearlman R.E."/>
            <person name="Karrer K.M."/>
            <person name="Sun L."/>
            <person name="Manning G."/>
            <person name="Elde N.C."/>
            <person name="Turkewitz A.P."/>
            <person name="Asai D.J."/>
            <person name="Wilkes D.E."/>
            <person name="Wang Y."/>
            <person name="Cai H."/>
            <person name="Collins K."/>
            <person name="Stewart B.A."/>
            <person name="Lee S.R."/>
            <person name="Wilamowska K."/>
            <person name="Weinberg Z."/>
            <person name="Ruzzo W.L."/>
            <person name="Wloga D."/>
            <person name="Gaertig J."/>
            <person name="Frankel J."/>
            <person name="Tsao C.-C."/>
            <person name="Gorovsky M.A."/>
            <person name="Keeling P.J."/>
            <person name="Waller R.F."/>
            <person name="Patron N.J."/>
            <person name="Cherry J.M."/>
            <person name="Stover N.A."/>
            <person name="Krieger C.J."/>
            <person name="del Toro C."/>
            <person name="Ryder H.F."/>
            <person name="Williamson S.C."/>
            <person name="Barbeau R.A."/>
            <person name="Hamilton E.P."/>
            <person name="Orias E."/>
        </authorList>
    </citation>
    <scope>NUCLEOTIDE SEQUENCE [LARGE SCALE GENOMIC DNA]</scope>
    <source>
        <strain evidence="2">SB210</strain>
    </source>
</reference>
<dbReference type="Proteomes" id="UP000009168">
    <property type="component" value="Unassembled WGS sequence"/>
</dbReference>
<dbReference type="RefSeq" id="XP_001025935.1">
    <property type="nucleotide sequence ID" value="XM_001025935.1"/>
</dbReference>
<dbReference type="GeneID" id="7846993"/>
<keyword evidence="2" id="KW-1185">Reference proteome</keyword>
<sequence>MSQQDSLEKYKKATCFKDKNQKDIQNLYFTKDQQVSIIKSDRTVYKPSLIYTKTSSKSNSLRSIFLNRERFQNKADVRENRLSHTNNFDTFLTSSNAYQNESSSDIEKFIKNNKLLFFTSRKQKTNNSFHDPRVVSFCLNNSSNKNLSEKQKYNQQNTNQSLSPQIKQNLDQSLISKKNRISLNLEQADGKNMMENKLKRKSTPITSLQDKSRFIQSTSFHKKMSQQKICDFNQINQTKNELDQINNINKVNQDDNKQQFQDTIIGDIYQPTLQKQTTLQMMINRIHTKQSNLQQIENSEQENYLQEQQQSYLSSPLSASKSPLSKKLDIINMRFAQIENDKTKKSNQNSKQNSYFIKMNQNFQTDTPQTHQEKLNRTLRSEKRLNAQKSFSSFHKTSFHNQSVEQNQFLENSSPTKKIPLIKNLNFIGDKNKNPLDLETPQGNSSQLNQQVKKTFQQKGYLTHSHQQLQSIQRSPIKNVNNLYSQTPAAILENDKKDINNKIDLIQPINNAKKSLENIRSSNIFSNYVALTFRNNLLELRRRAQTQIIQKLSFESRQALKRLVIYINDMNQEYDNIKKVSQTIYQLVYHIPYLVKMLFKSKKIVLRDKIDLPFVTKFLTNRTNMGYIESKSESFDQMLDNRIKVDIAFLNERLMEFIQKKFQDRFSLITKNIIEEHEKVQNLEEKIEEKIAKTRGLIPNTEKQLLRSKHNYQCVENYMFHQKLKNQNTFSQTFLSQQNRLGSFHIIDRQNVIINNELDNIYTQVQNQTTHKSQINPFQYYDDQQSNQPEIQNI</sequence>
<dbReference type="HOGENOM" id="CLU_353958_0_0_1"/>
<dbReference type="EMBL" id="GG662333">
    <property type="protein sequence ID" value="EAS05690.1"/>
    <property type="molecule type" value="Genomic_DNA"/>
</dbReference>